<dbReference type="AlphaFoldDB" id="A0A1M6CMJ1"/>
<sequence>MKLLICTLFSFLFISYSWSQSSFSSGLLPRIRVSTKIGDNLKLVNGIESRQLLIDNTREESFDYEYVLTDLSSLLSYKLGSSSKINAGYLIRFEDNEVFHRTIQQLSWVQYADPIRFGHRFVTDQTFGNKQSPKFRTRYRLTLEKPLSGNKIDPTEWYLKLGNEYLGEWQNGEFNLEIRLLPFLGYEVSNTNKIEFGLDYRIGSLIDAATENDLWITVNWYYSLQFKPKN</sequence>
<evidence type="ECO:0000313" key="1">
    <source>
        <dbReference type="EMBL" id="SHI62004.1"/>
    </source>
</evidence>
<dbReference type="RefSeq" id="WP_073314793.1">
    <property type="nucleotide sequence ID" value="NZ_FQYP01000002.1"/>
</dbReference>
<dbReference type="Pfam" id="PF10677">
    <property type="entry name" value="DUF2490"/>
    <property type="match status" value="1"/>
</dbReference>
<evidence type="ECO:0000313" key="2">
    <source>
        <dbReference type="Proteomes" id="UP000184432"/>
    </source>
</evidence>
<proteinExistence type="predicted"/>
<accession>A0A1M6CMJ1</accession>
<reference evidence="2" key="1">
    <citation type="submission" date="2016-11" db="EMBL/GenBank/DDBJ databases">
        <authorList>
            <person name="Varghese N."/>
            <person name="Submissions S."/>
        </authorList>
    </citation>
    <scope>NUCLEOTIDE SEQUENCE [LARGE SCALE GENOMIC DNA]</scope>
    <source>
        <strain evidence="2">DSM 22623</strain>
    </source>
</reference>
<protein>
    <recommendedName>
        <fullName evidence="3">DUF2490 domain-containing protein</fullName>
    </recommendedName>
</protein>
<keyword evidence="2" id="KW-1185">Reference proteome</keyword>
<dbReference type="Proteomes" id="UP000184432">
    <property type="component" value="Unassembled WGS sequence"/>
</dbReference>
<dbReference type="InterPro" id="IPR019619">
    <property type="entry name" value="DUF2490"/>
</dbReference>
<dbReference type="OrthoDB" id="1121653at2"/>
<name>A0A1M6CMJ1_9FLAO</name>
<dbReference type="STRING" id="570521.SAMN04488508_102179"/>
<evidence type="ECO:0008006" key="3">
    <source>
        <dbReference type="Google" id="ProtNLM"/>
    </source>
</evidence>
<gene>
    <name evidence="1" type="ORF">SAMN04488508_102179</name>
</gene>
<organism evidence="1 2">
    <name type="scientific">Aquimarina spongiae</name>
    <dbReference type="NCBI Taxonomy" id="570521"/>
    <lineage>
        <taxon>Bacteria</taxon>
        <taxon>Pseudomonadati</taxon>
        <taxon>Bacteroidota</taxon>
        <taxon>Flavobacteriia</taxon>
        <taxon>Flavobacteriales</taxon>
        <taxon>Flavobacteriaceae</taxon>
        <taxon>Aquimarina</taxon>
    </lineage>
</organism>
<dbReference type="EMBL" id="FQYP01000002">
    <property type="protein sequence ID" value="SHI62004.1"/>
    <property type="molecule type" value="Genomic_DNA"/>
</dbReference>